<evidence type="ECO:0000313" key="3">
    <source>
        <dbReference type="Proteomes" id="UP000828924"/>
    </source>
</evidence>
<dbReference type="RefSeq" id="WP_242330494.1">
    <property type="nucleotide sequence ID" value="NZ_CP071872.1"/>
</dbReference>
<dbReference type="Proteomes" id="UP000828924">
    <property type="component" value="Chromosome"/>
</dbReference>
<organism evidence="2 3">
    <name type="scientific">Streptomyces formicae</name>
    <dbReference type="NCBI Taxonomy" id="1616117"/>
    <lineage>
        <taxon>Bacteria</taxon>
        <taxon>Bacillati</taxon>
        <taxon>Actinomycetota</taxon>
        <taxon>Actinomycetes</taxon>
        <taxon>Kitasatosporales</taxon>
        <taxon>Streptomycetaceae</taxon>
        <taxon>Streptomyces</taxon>
    </lineage>
</organism>
<name>A0ABY3WM96_9ACTN</name>
<dbReference type="EMBL" id="CP071872">
    <property type="protein sequence ID" value="UNM11907.1"/>
    <property type="molecule type" value="Genomic_DNA"/>
</dbReference>
<evidence type="ECO:0000313" key="2">
    <source>
        <dbReference type="EMBL" id="UNM11907.1"/>
    </source>
</evidence>
<feature type="compositionally biased region" description="Low complexity" evidence="1">
    <location>
        <begin position="124"/>
        <end position="149"/>
    </location>
</feature>
<evidence type="ECO:0000256" key="1">
    <source>
        <dbReference type="SAM" id="MobiDB-lite"/>
    </source>
</evidence>
<gene>
    <name evidence="2" type="ORF">J4032_10445</name>
</gene>
<proteinExistence type="predicted"/>
<feature type="region of interest" description="Disordered" evidence="1">
    <location>
        <begin position="109"/>
        <end position="149"/>
    </location>
</feature>
<reference evidence="2 3" key="1">
    <citation type="submission" date="2021-03" db="EMBL/GenBank/DDBJ databases">
        <title>Complete genome of Streptomyces formicae strain 1H-GS9 (DSM 100524).</title>
        <authorList>
            <person name="Atanasov K.E."/>
            <person name="Altabella T."/>
            <person name="Ferrer A."/>
        </authorList>
    </citation>
    <scope>NUCLEOTIDE SEQUENCE [LARGE SCALE GENOMIC DNA]</scope>
    <source>
        <strain evidence="2 3">1H-GS9</strain>
    </source>
</reference>
<protein>
    <submittedName>
        <fullName evidence="2">NTP pyrophosphohydrolase</fullName>
    </submittedName>
</protein>
<keyword evidence="3" id="KW-1185">Reference proteome</keyword>
<sequence>MRILLIVDAANVVGSVPDGWWRDRFGATVRLRDGLVPIAREGIPGHPGPAEVVLVVEGRARGVESVPEVRVEAAPGSGDDRIVELVGAAPGRTRVVVTADRGLRERVEALGAQCTGPRTVRQRPGSPGSSESSGSAGSPGSAEPPGERT</sequence>
<accession>A0ABY3WM96</accession>